<dbReference type="EMBL" id="PPXC01000016">
    <property type="protein sequence ID" value="POH72185.1"/>
    <property type="molecule type" value="Genomic_DNA"/>
</dbReference>
<sequence>MGLTKKLHITISHDEADSYYRHSERLQEYLRQEAGTELFAQYCFLSDKTDAPSVLREVEAVIRAADPRTSPAASIARSNESTTEFFVSLDLDAMDALHFPFRFVLDRELLRAGEVNEPQQFLGQDAYETLGHLAVKLARANPRIVRLVYETPGLLFPPGDKRRAQKDTDKSGFDFGRGPTALDSHVAWLVTDHHGYDYAKQWTPWQWQISHACLNAFTHSETHYVMDNTAPLPPWLLKAVDTHATPDTDSPGPMCFAARSTAIDWFALAKDHPEELVLSQWFEPAPTVQQIEKALRAAQARSAEVDLWVMCGPLQNLAGPLT</sequence>
<proteinExistence type="predicted"/>
<protein>
    <submittedName>
        <fullName evidence="1">Uncharacterized protein</fullName>
    </submittedName>
</protein>
<evidence type="ECO:0000313" key="1">
    <source>
        <dbReference type="EMBL" id="POH72185.1"/>
    </source>
</evidence>
<comment type="caution">
    <text evidence="1">The sequence shown here is derived from an EMBL/GenBank/DDBJ whole genome shotgun (WGS) entry which is preliminary data.</text>
</comment>
<dbReference type="Proteomes" id="UP000237061">
    <property type="component" value="Unassembled WGS sequence"/>
</dbReference>
<dbReference type="AlphaFoldDB" id="A0A2S3ZSG6"/>
<gene>
    <name evidence="1" type="ORF">CVS27_16975</name>
</gene>
<dbReference type="RefSeq" id="WP_103467037.1">
    <property type="nucleotide sequence ID" value="NZ_PPXC01000016.1"/>
</dbReference>
<name>A0A2S3ZSG6_ARTGL</name>
<reference evidence="1 2" key="1">
    <citation type="submission" date="2018-01" db="EMBL/GenBank/DDBJ databases">
        <title>Arthrobacter sp. nov., from glaciers in China.</title>
        <authorList>
            <person name="Liu Q."/>
            <person name="Xin Y.-H."/>
        </authorList>
    </citation>
    <scope>NUCLEOTIDE SEQUENCE [LARGE SCALE GENOMIC DNA]</scope>
    <source>
        <strain evidence="1 2">HLT2-12-2</strain>
    </source>
</reference>
<organism evidence="1 2">
    <name type="scientific">Arthrobacter glacialis</name>
    <dbReference type="NCBI Taxonomy" id="1664"/>
    <lineage>
        <taxon>Bacteria</taxon>
        <taxon>Bacillati</taxon>
        <taxon>Actinomycetota</taxon>
        <taxon>Actinomycetes</taxon>
        <taxon>Micrococcales</taxon>
        <taxon>Micrococcaceae</taxon>
        <taxon>Arthrobacter</taxon>
    </lineage>
</organism>
<evidence type="ECO:0000313" key="2">
    <source>
        <dbReference type="Proteomes" id="UP000237061"/>
    </source>
</evidence>
<accession>A0A2S3ZSG6</accession>
<keyword evidence="2" id="KW-1185">Reference proteome</keyword>